<sequence length="211" mass="23008">MKKVICLLSVIAIFVIGGFSVNADVKTQEENGISSEILNNNKVKDSDTLLKIPGDVYIHGKATIIENNEVIASLDSDNNPDAKSIRELKSGSNLKTVNINLKSADRATPPVQVIKLGVQSYAEGVWDVNAGLPLHYTQYAYETTNPSVDLLYWESFRDSMYIGGSEVWNSPTSGTVVYGGQGTYIRPLYNSSAAWTYSPFVAGASWYVGNI</sequence>
<dbReference type="RefSeq" id="WP_278229409.1">
    <property type="nucleotide sequence ID" value="NZ_JAOWLY010000017.1"/>
</dbReference>
<dbReference type="AlphaFoldDB" id="A0A9X4S6F6"/>
<name>A0A9X4S6F6_9LACT</name>
<protein>
    <submittedName>
        <fullName evidence="2">Uncharacterized protein</fullName>
    </submittedName>
</protein>
<reference evidence="2" key="1">
    <citation type="submission" date="2022-10" db="EMBL/GenBank/DDBJ databases">
        <authorList>
            <person name="Turner M.S."/>
            <person name="Huang W."/>
        </authorList>
    </citation>
    <scope>NUCLEOTIDE SEQUENCE</scope>
    <source>
        <strain evidence="2">3</strain>
    </source>
</reference>
<reference evidence="2" key="2">
    <citation type="journal article" date="2023" name="Food Microbiol.">
        <title>Evaluation of the fermentation potential of lactic acid bacteria isolated from herbs, fruits and vegetables as starter cultures in nut-based milk alternatives.</title>
        <authorList>
            <person name="Huang W."/>
            <person name="Dong A."/>
            <person name="Pham H.T."/>
            <person name="Zhou C."/>
            <person name="Huo Z."/>
            <person name="Watjen A.P."/>
            <person name="Prakash S."/>
            <person name="Bang-Berthelsen C.H."/>
            <person name="Turner M.S."/>
        </authorList>
    </citation>
    <scope>NUCLEOTIDE SEQUENCE</scope>
    <source>
        <strain evidence="2">3</strain>
    </source>
</reference>
<dbReference type="Proteomes" id="UP001152614">
    <property type="component" value="Unassembled WGS sequence"/>
</dbReference>
<keyword evidence="1" id="KW-0732">Signal</keyword>
<gene>
    <name evidence="2" type="ORF">OGZ51_12665</name>
</gene>
<feature type="signal peptide" evidence="1">
    <location>
        <begin position="1"/>
        <end position="23"/>
    </location>
</feature>
<organism evidence="2 3">
    <name type="scientific">Lactococcus lactis</name>
    <dbReference type="NCBI Taxonomy" id="1358"/>
    <lineage>
        <taxon>Bacteria</taxon>
        <taxon>Bacillati</taxon>
        <taxon>Bacillota</taxon>
        <taxon>Bacilli</taxon>
        <taxon>Lactobacillales</taxon>
        <taxon>Streptococcaceae</taxon>
        <taxon>Lactococcus</taxon>
    </lineage>
</organism>
<evidence type="ECO:0000313" key="3">
    <source>
        <dbReference type="Proteomes" id="UP001152614"/>
    </source>
</evidence>
<evidence type="ECO:0000256" key="1">
    <source>
        <dbReference type="SAM" id="SignalP"/>
    </source>
</evidence>
<comment type="caution">
    <text evidence="2">The sequence shown here is derived from an EMBL/GenBank/DDBJ whole genome shotgun (WGS) entry which is preliminary data.</text>
</comment>
<evidence type="ECO:0000313" key="2">
    <source>
        <dbReference type="EMBL" id="MDG4984997.1"/>
    </source>
</evidence>
<dbReference type="EMBL" id="JAOWLY010000017">
    <property type="protein sequence ID" value="MDG4984997.1"/>
    <property type="molecule type" value="Genomic_DNA"/>
</dbReference>
<accession>A0A9X4S6F6</accession>
<proteinExistence type="predicted"/>
<feature type="chain" id="PRO_5040869527" evidence="1">
    <location>
        <begin position="24"/>
        <end position="211"/>
    </location>
</feature>